<accession>H2C662</accession>
<dbReference type="Proteomes" id="UP000003980">
    <property type="component" value="Unassembled WGS sequence"/>
</dbReference>
<name>H2C662_9CREN</name>
<protein>
    <submittedName>
        <fullName evidence="1">Archaeal putative transposase ISC1217</fullName>
    </submittedName>
</protein>
<gene>
    <name evidence="1" type="ORF">MetMK1DRAFT_00020380</name>
</gene>
<dbReference type="Pfam" id="PF04693">
    <property type="entry name" value="DDE_Tnp_2"/>
    <property type="match status" value="1"/>
</dbReference>
<dbReference type="EMBL" id="JH597768">
    <property type="protein sequence ID" value="EHP69289.1"/>
    <property type="molecule type" value="Genomic_DNA"/>
</dbReference>
<proteinExistence type="predicted"/>
<evidence type="ECO:0000313" key="1">
    <source>
        <dbReference type="EMBL" id="EHP69289.1"/>
    </source>
</evidence>
<dbReference type="HOGENOM" id="CLU_096713_2_0_2"/>
<keyword evidence="2" id="KW-1185">Reference proteome</keyword>
<dbReference type="InterPro" id="IPR006783">
    <property type="entry name" value="Transposase_ISC1217"/>
</dbReference>
<dbReference type="eggNOG" id="arCOG09888">
    <property type="taxonomic scope" value="Archaea"/>
</dbReference>
<organism evidence="1 2">
    <name type="scientific">Metallosphaera yellowstonensis MK1</name>
    <dbReference type="NCBI Taxonomy" id="671065"/>
    <lineage>
        <taxon>Archaea</taxon>
        <taxon>Thermoproteota</taxon>
        <taxon>Thermoprotei</taxon>
        <taxon>Sulfolobales</taxon>
        <taxon>Sulfolobaceae</taxon>
        <taxon>Metallosphaera</taxon>
    </lineage>
</organism>
<sequence length="107" mass="12754">MLVREYKRDSGTQARCLYTTDLSLSEEVEEAWRMRWEIEDLQGTSRPWDSSFWRRERLQGYLTIFTISNVVRELVGELNLRSVEAFLRFVERHLGGPPGLMKIFKLR</sequence>
<dbReference type="AlphaFoldDB" id="H2C662"/>
<evidence type="ECO:0000313" key="2">
    <source>
        <dbReference type="Proteomes" id="UP000003980"/>
    </source>
</evidence>
<reference evidence="1 2" key="1">
    <citation type="submission" date="2012-01" db="EMBL/GenBank/DDBJ databases">
        <title>Improved High-Quality Draft sequence of Metallosphaera yellowstonensis MK1.</title>
        <authorList>
            <consortium name="US DOE Joint Genome Institute"/>
            <person name="Lucas S."/>
            <person name="Han J."/>
            <person name="Cheng J.-F."/>
            <person name="Goodwin L."/>
            <person name="Pitluck S."/>
            <person name="Peters L."/>
            <person name="Teshima H."/>
            <person name="Detter J.C."/>
            <person name="Han C."/>
            <person name="Tapia R."/>
            <person name="Land M."/>
            <person name="Hauser L."/>
            <person name="Kyrpides N."/>
            <person name="Kozubal M."/>
            <person name="Macur R.E."/>
            <person name="Jay Z."/>
            <person name="Inskeep W."/>
            <person name="Woyke T."/>
        </authorList>
    </citation>
    <scope>NUCLEOTIDE SEQUENCE [LARGE SCALE GENOMIC DNA]</scope>
    <source>
        <strain evidence="1 2">MK1</strain>
    </source>
</reference>